<dbReference type="STRING" id="225324.SAMN02745126_05473"/>
<dbReference type="EMBL" id="FUWJ01000011">
    <property type="protein sequence ID" value="SKA34085.1"/>
    <property type="molecule type" value="Genomic_DNA"/>
</dbReference>
<keyword evidence="2" id="KW-0675">Receptor</keyword>
<dbReference type="OrthoDB" id="8204956at2"/>
<sequence>MRSSLALIAAATLQWSASAEAKDLRSADVYAADHPTVQAVAYLGERLQERTRGRQSIRTLGADNRGSELFTIASVRNGTLDMARVNLASLSNLMPEAIVPALPALFRSTDHMQHVLDGPVGQDLLAALDRFDLVGLCFYPTGARSYYGSKPIRKASDLAGLKVRVPQAGLWVSLMKVPGMVAIPMPYEQIALGLQTGAIDLAENNWPAFVASRHYETAKYFSLTQHTATPSVLIFSKRTWAELSDGDKAALRATARESVGVFRRLWDEQEAQRDSIARVTGVELVSDIDRDSFVKAAVPIYDKEASTPALQDMIRRIRMTP</sequence>
<dbReference type="InterPro" id="IPR038404">
    <property type="entry name" value="TRAP_DctP_sf"/>
</dbReference>
<evidence type="ECO:0000313" key="3">
    <source>
        <dbReference type="Proteomes" id="UP000190092"/>
    </source>
</evidence>
<name>A0A1T4T0T6_9HYPH</name>
<dbReference type="PANTHER" id="PTHR33376">
    <property type="match status" value="1"/>
</dbReference>
<keyword evidence="1" id="KW-0732">Signal</keyword>
<dbReference type="Proteomes" id="UP000190092">
    <property type="component" value="Unassembled WGS sequence"/>
</dbReference>
<evidence type="ECO:0000313" key="2">
    <source>
        <dbReference type="EMBL" id="SKA34085.1"/>
    </source>
</evidence>
<gene>
    <name evidence="2" type="ORF">SAMN02745126_05473</name>
</gene>
<protein>
    <submittedName>
        <fullName evidence="2">Tripartite ATP-independent transporter solute receptor, DctP family</fullName>
    </submittedName>
</protein>
<keyword evidence="3" id="KW-1185">Reference proteome</keyword>
<dbReference type="GO" id="GO:0055085">
    <property type="term" value="P:transmembrane transport"/>
    <property type="evidence" value="ECO:0007669"/>
    <property type="project" value="InterPro"/>
</dbReference>
<reference evidence="3" key="1">
    <citation type="submission" date="2017-02" db="EMBL/GenBank/DDBJ databases">
        <authorList>
            <person name="Varghese N."/>
            <person name="Submissions S."/>
        </authorList>
    </citation>
    <scope>NUCLEOTIDE SEQUENCE [LARGE SCALE GENOMIC DNA]</scope>
    <source>
        <strain evidence="3">ATCC 27094</strain>
    </source>
</reference>
<organism evidence="2 3">
    <name type="scientific">Enhydrobacter aerosaccus</name>
    <dbReference type="NCBI Taxonomy" id="225324"/>
    <lineage>
        <taxon>Bacteria</taxon>
        <taxon>Pseudomonadati</taxon>
        <taxon>Pseudomonadota</taxon>
        <taxon>Alphaproteobacteria</taxon>
        <taxon>Hyphomicrobiales</taxon>
        <taxon>Enhydrobacter</taxon>
    </lineage>
</organism>
<dbReference type="GO" id="GO:0030246">
    <property type="term" value="F:carbohydrate binding"/>
    <property type="evidence" value="ECO:0007669"/>
    <property type="project" value="TreeGrafter"/>
</dbReference>
<dbReference type="RefSeq" id="WP_085937200.1">
    <property type="nucleotide sequence ID" value="NZ_FUWJ01000011.1"/>
</dbReference>
<evidence type="ECO:0000256" key="1">
    <source>
        <dbReference type="ARBA" id="ARBA00022729"/>
    </source>
</evidence>
<dbReference type="AlphaFoldDB" id="A0A1T4T0T6"/>
<dbReference type="Gene3D" id="3.40.190.170">
    <property type="entry name" value="Bacterial extracellular solute-binding protein, family 7"/>
    <property type="match status" value="1"/>
</dbReference>
<dbReference type="NCBIfam" id="NF037995">
    <property type="entry name" value="TRAP_S1"/>
    <property type="match status" value="1"/>
</dbReference>
<dbReference type="InterPro" id="IPR018389">
    <property type="entry name" value="DctP_fam"/>
</dbReference>
<accession>A0A1T4T0T6</accession>
<dbReference type="Pfam" id="PF03480">
    <property type="entry name" value="DctP"/>
    <property type="match status" value="1"/>
</dbReference>
<proteinExistence type="predicted"/>
<dbReference type="PANTHER" id="PTHR33376:SF2">
    <property type="entry name" value="DICARBOXYLATE-BINDING PERIPLASMIC PROTEIN"/>
    <property type="match status" value="1"/>
</dbReference>